<evidence type="ECO:0000259" key="1">
    <source>
        <dbReference type="Pfam" id="PF09699"/>
    </source>
</evidence>
<evidence type="ECO:0000313" key="2">
    <source>
        <dbReference type="EMBL" id="KAA0258924.1"/>
    </source>
</evidence>
<keyword evidence="3" id="KW-1185">Reference proteome</keyword>
<dbReference type="SUPFAM" id="SSF48695">
    <property type="entry name" value="Multiheme cytochromes"/>
    <property type="match status" value="1"/>
</dbReference>
<evidence type="ECO:0000313" key="3">
    <source>
        <dbReference type="Proteomes" id="UP000322876"/>
    </source>
</evidence>
<dbReference type="AlphaFoldDB" id="A0A5A8F455"/>
<feature type="domain" description="Doubled CXXCH motif" evidence="1">
    <location>
        <begin position="143"/>
        <end position="171"/>
    </location>
</feature>
<dbReference type="InterPro" id="IPR036280">
    <property type="entry name" value="Multihaem_cyt_sf"/>
</dbReference>
<dbReference type="Proteomes" id="UP000322876">
    <property type="component" value="Unassembled WGS sequence"/>
</dbReference>
<comment type="caution">
    <text evidence="2">The sequence shown here is derived from an EMBL/GenBank/DDBJ whole genome shotgun (WGS) entry which is preliminary data.</text>
</comment>
<dbReference type="EMBL" id="VFJB01000003">
    <property type="protein sequence ID" value="KAA0258924.1"/>
    <property type="molecule type" value="Genomic_DNA"/>
</dbReference>
<dbReference type="Pfam" id="PF09699">
    <property type="entry name" value="Paired_CXXCH_1"/>
    <property type="match status" value="1"/>
</dbReference>
<dbReference type="Gene3D" id="1.10.1130.10">
    <property type="entry name" value="Flavocytochrome C3, Chain A"/>
    <property type="match status" value="1"/>
</dbReference>
<dbReference type="OrthoDB" id="9800081at2"/>
<dbReference type="InterPro" id="IPR010177">
    <property type="entry name" value="Paired_CXXCH_1"/>
</dbReference>
<sequence>MTKNIVLILIILLFFCQLMYAKESPHNFKFLGSSFSKSYCSFCHKLRKSYEIKPVWGKPKSYKYITPNLYENRKQTAIEVKRLYDEISAVCISCHTDYIEHSKSFHPINVDIRSSLNKIKNIRINNKKVNNKLPLYKNGFLMACPTCHDPHTKEVRLLRDTPSRICLDCHDR</sequence>
<proteinExistence type="predicted"/>
<gene>
    <name evidence="2" type="ORF">FHQ18_02970</name>
</gene>
<accession>A0A5A8F455</accession>
<name>A0A5A8F455_9BACT</name>
<protein>
    <recommendedName>
        <fullName evidence="1">Doubled CXXCH motif domain-containing protein</fullName>
    </recommendedName>
</protein>
<organism evidence="2 3">
    <name type="scientific">Deferribacter autotrophicus</name>
    <dbReference type="NCBI Taxonomy" id="500465"/>
    <lineage>
        <taxon>Bacteria</taxon>
        <taxon>Pseudomonadati</taxon>
        <taxon>Deferribacterota</taxon>
        <taxon>Deferribacteres</taxon>
        <taxon>Deferribacterales</taxon>
        <taxon>Deferribacteraceae</taxon>
        <taxon>Deferribacter</taxon>
    </lineage>
</organism>
<reference evidence="2 3" key="1">
    <citation type="submission" date="2019-06" db="EMBL/GenBank/DDBJ databases">
        <title>Genomic insights into carbon and energy metabolism of Deferribacter autotrophicus revealed new metabolic traits in the phylum Deferribacteres.</title>
        <authorList>
            <person name="Slobodkin A.I."/>
            <person name="Slobodkina G.B."/>
            <person name="Allioux M."/>
            <person name="Alain K."/>
            <person name="Jebbar M."/>
            <person name="Shadrin V."/>
            <person name="Kublanov I.V."/>
            <person name="Toshchakov S.V."/>
            <person name="Bonch-Osmolovskaya E.A."/>
        </authorList>
    </citation>
    <scope>NUCLEOTIDE SEQUENCE [LARGE SCALE GENOMIC DNA]</scope>
    <source>
        <strain evidence="2 3">SL50</strain>
    </source>
</reference>